<dbReference type="AlphaFoldDB" id="Q4L4N3"/>
<dbReference type="Proteomes" id="UP000000543">
    <property type="component" value="Chromosome"/>
</dbReference>
<evidence type="ECO:0000313" key="2">
    <source>
        <dbReference type="Proteomes" id="UP000000543"/>
    </source>
</evidence>
<reference evidence="1 2" key="1">
    <citation type="journal article" date="2005" name="J. Bacteriol.">
        <title>Whole-genome sequencing of Staphylococcus haemolyticus uncovers the extreme plasticity of its genome and the evolution of human-colonizing staphylococcal species.</title>
        <authorList>
            <person name="Takeuchi F."/>
            <person name="Watanabe S."/>
            <person name="Baba T."/>
            <person name="Yuzawa H."/>
            <person name="Ito T."/>
            <person name="Morimoto Y."/>
            <person name="Kuroda M."/>
            <person name="Cui L."/>
            <person name="Takahashi M."/>
            <person name="Ankai A."/>
            <person name="Baba S."/>
            <person name="Fukui S."/>
            <person name="Lee J.C."/>
            <person name="Hiramatsu K."/>
        </authorList>
    </citation>
    <scope>NUCLEOTIDE SEQUENCE [LARGE SCALE GENOMIC DNA]</scope>
    <source>
        <strain evidence="1 2">JCSC1435</strain>
    </source>
</reference>
<protein>
    <submittedName>
        <fullName evidence="1">Uncharacterized protein</fullName>
    </submittedName>
</protein>
<organism evidence="1 2">
    <name type="scientific">Staphylococcus haemolyticus (strain JCSC1435)</name>
    <dbReference type="NCBI Taxonomy" id="279808"/>
    <lineage>
        <taxon>Bacteria</taxon>
        <taxon>Bacillati</taxon>
        <taxon>Bacillota</taxon>
        <taxon>Bacilli</taxon>
        <taxon>Bacillales</taxon>
        <taxon>Staphylococcaceae</taxon>
        <taxon>Staphylococcus</taxon>
    </lineage>
</organism>
<gene>
    <name evidence="1" type="ordered locus">SH2083</name>
</gene>
<dbReference type="EMBL" id="AP006716">
    <property type="protein sequence ID" value="BAE05392.1"/>
    <property type="molecule type" value="Genomic_DNA"/>
</dbReference>
<dbReference type="KEGG" id="sha:SH2083"/>
<dbReference type="eggNOG" id="ENOG5030VQR">
    <property type="taxonomic scope" value="Bacteria"/>
</dbReference>
<evidence type="ECO:0000313" key="1">
    <source>
        <dbReference type="EMBL" id="BAE05392.1"/>
    </source>
</evidence>
<proteinExistence type="predicted"/>
<accession>Q4L4N3</accession>
<name>Q4L4N3_STAHJ</name>
<sequence length="51" mass="6084">MLFIKAFKVSRLPKHTVFSMEKRYLTERKVSPVRQSQLSLLHTNYYLATLL</sequence>
<dbReference type="HOGENOM" id="CLU_3104082_0_0_9"/>